<feature type="transmembrane region" description="Helical" evidence="1">
    <location>
        <begin position="38"/>
        <end position="56"/>
    </location>
</feature>
<proteinExistence type="predicted"/>
<sequence>MKSGTKVRKSITIAVLPVAFLFLLSFVACTGPLRWILLSSYLIYYLSLSLWILAALHTT</sequence>
<protein>
    <submittedName>
        <fullName evidence="2">Uncharacterized protein</fullName>
    </submittedName>
</protein>
<accession>A0ABQ7WNT2</accession>
<keyword evidence="1" id="KW-1133">Transmembrane helix</keyword>
<dbReference type="EMBL" id="JAIVGD010000001">
    <property type="protein sequence ID" value="KAH0782210.1"/>
    <property type="molecule type" value="Genomic_DNA"/>
</dbReference>
<keyword evidence="1" id="KW-0812">Transmembrane</keyword>
<keyword evidence="1" id="KW-0472">Membrane</keyword>
<organism evidence="2 3">
    <name type="scientific">Solanum tuberosum</name>
    <name type="common">Potato</name>
    <dbReference type="NCBI Taxonomy" id="4113"/>
    <lineage>
        <taxon>Eukaryota</taxon>
        <taxon>Viridiplantae</taxon>
        <taxon>Streptophyta</taxon>
        <taxon>Embryophyta</taxon>
        <taxon>Tracheophyta</taxon>
        <taxon>Spermatophyta</taxon>
        <taxon>Magnoliopsida</taxon>
        <taxon>eudicotyledons</taxon>
        <taxon>Gunneridae</taxon>
        <taxon>Pentapetalae</taxon>
        <taxon>asterids</taxon>
        <taxon>lamiids</taxon>
        <taxon>Solanales</taxon>
        <taxon>Solanaceae</taxon>
        <taxon>Solanoideae</taxon>
        <taxon>Solaneae</taxon>
        <taxon>Solanum</taxon>
    </lineage>
</organism>
<comment type="caution">
    <text evidence="2">The sequence shown here is derived from an EMBL/GenBank/DDBJ whole genome shotgun (WGS) entry which is preliminary data.</text>
</comment>
<keyword evidence="3" id="KW-1185">Reference proteome</keyword>
<evidence type="ECO:0000256" key="1">
    <source>
        <dbReference type="SAM" id="Phobius"/>
    </source>
</evidence>
<dbReference type="PROSITE" id="PS51257">
    <property type="entry name" value="PROKAR_LIPOPROTEIN"/>
    <property type="match status" value="1"/>
</dbReference>
<evidence type="ECO:0000313" key="3">
    <source>
        <dbReference type="Proteomes" id="UP000826656"/>
    </source>
</evidence>
<evidence type="ECO:0000313" key="2">
    <source>
        <dbReference type="EMBL" id="KAH0782210.1"/>
    </source>
</evidence>
<dbReference type="Proteomes" id="UP000826656">
    <property type="component" value="Unassembled WGS sequence"/>
</dbReference>
<name>A0ABQ7WNT2_SOLTU</name>
<gene>
    <name evidence="2" type="ORF">KY290_001808</name>
</gene>
<reference evidence="2 3" key="1">
    <citation type="journal article" date="2021" name="bioRxiv">
        <title>Chromosome-scale and haplotype-resolved genome assembly of a tetraploid potato cultivar.</title>
        <authorList>
            <person name="Sun H."/>
            <person name="Jiao W.-B."/>
            <person name="Krause K."/>
            <person name="Campoy J.A."/>
            <person name="Goel M."/>
            <person name="Folz-Donahue K."/>
            <person name="Kukat C."/>
            <person name="Huettel B."/>
            <person name="Schneeberger K."/>
        </authorList>
    </citation>
    <scope>NUCLEOTIDE SEQUENCE [LARGE SCALE GENOMIC DNA]</scope>
    <source>
        <strain evidence="2">SolTubOtavaFocal</strain>
        <tissue evidence="2">Leaves</tissue>
    </source>
</reference>